<evidence type="ECO:0000313" key="4">
    <source>
        <dbReference type="Proteomes" id="UP000005408"/>
    </source>
</evidence>
<dbReference type="OMA" id="FFHDFII"/>
<dbReference type="EnsemblMetazoa" id="G12296.1">
    <property type="protein sequence ID" value="G12296.1:cds"/>
    <property type="gene ID" value="G12296"/>
</dbReference>
<proteinExistence type="predicted"/>
<dbReference type="OrthoDB" id="20982at2759"/>
<feature type="compositionally biased region" description="Polar residues" evidence="1">
    <location>
        <begin position="120"/>
        <end position="146"/>
    </location>
</feature>
<dbReference type="PANTHER" id="PTHR28678">
    <property type="entry name" value="CODANIN-1"/>
    <property type="match status" value="1"/>
</dbReference>
<protein>
    <recommendedName>
        <fullName evidence="2">Codanin-1 C-terminal domain-containing protein</fullName>
    </recommendedName>
</protein>
<evidence type="ECO:0000256" key="1">
    <source>
        <dbReference type="SAM" id="MobiDB-lite"/>
    </source>
</evidence>
<accession>A0A8W8I361</accession>
<evidence type="ECO:0000313" key="3">
    <source>
        <dbReference type="EnsemblMetazoa" id="G12296.1:cds"/>
    </source>
</evidence>
<keyword evidence="4" id="KW-1185">Reference proteome</keyword>
<feature type="region of interest" description="Disordered" evidence="1">
    <location>
        <begin position="70"/>
        <end position="257"/>
    </location>
</feature>
<dbReference type="PANTHER" id="PTHR28678:SF1">
    <property type="entry name" value="CODANIN-1"/>
    <property type="match status" value="1"/>
</dbReference>
<feature type="compositionally biased region" description="Polar residues" evidence="1">
    <location>
        <begin position="326"/>
        <end position="354"/>
    </location>
</feature>
<dbReference type="Pfam" id="PF15296">
    <property type="entry name" value="Codanin-1_C"/>
    <property type="match status" value="1"/>
</dbReference>
<dbReference type="Proteomes" id="UP000005408">
    <property type="component" value="Unassembled WGS sequence"/>
</dbReference>
<organism evidence="3 4">
    <name type="scientific">Magallana gigas</name>
    <name type="common">Pacific oyster</name>
    <name type="synonym">Crassostrea gigas</name>
    <dbReference type="NCBI Taxonomy" id="29159"/>
    <lineage>
        <taxon>Eukaryota</taxon>
        <taxon>Metazoa</taxon>
        <taxon>Spiralia</taxon>
        <taxon>Lophotrochozoa</taxon>
        <taxon>Mollusca</taxon>
        <taxon>Bivalvia</taxon>
        <taxon>Autobranchia</taxon>
        <taxon>Pteriomorphia</taxon>
        <taxon>Ostreida</taxon>
        <taxon>Ostreoidea</taxon>
        <taxon>Ostreidae</taxon>
        <taxon>Magallana</taxon>
    </lineage>
</organism>
<feature type="compositionally biased region" description="Polar residues" evidence="1">
    <location>
        <begin position="239"/>
        <end position="250"/>
    </location>
</feature>
<reference evidence="3" key="1">
    <citation type="submission" date="2022-08" db="UniProtKB">
        <authorList>
            <consortium name="EnsemblMetazoa"/>
        </authorList>
    </citation>
    <scope>IDENTIFICATION</scope>
    <source>
        <strain evidence="3">05x7-T-G4-1.051#20</strain>
    </source>
</reference>
<dbReference type="GO" id="GO:0006325">
    <property type="term" value="P:chromatin organization"/>
    <property type="evidence" value="ECO:0007669"/>
    <property type="project" value="TreeGrafter"/>
</dbReference>
<feature type="compositionally biased region" description="Polar residues" evidence="1">
    <location>
        <begin position="215"/>
        <end position="231"/>
    </location>
</feature>
<feature type="compositionally biased region" description="Polar residues" evidence="1">
    <location>
        <begin position="184"/>
        <end position="198"/>
    </location>
</feature>
<feature type="compositionally biased region" description="Basic and acidic residues" evidence="1">
    <location>
        <begin position="1408"/>
        <end position="1432"/>
    </location>
</feature>
<dbReference type="GO" id="GO:0005634">
    <property type="term" value="C:nucleus"/>
    <property type="evidence" value="ECO:0007669"/>
    <property type="project" value="TreeGrafter"/>
</dbReference>
<sequence>MASILEYILSGELPVDTLVSFLKRNPTNEIVTQKENIPIQLTEFNHLHQEFIPFFLNYLRDQTIHLLQNSKSTTPSPAKTPSAQKLKKCVDEKKSSSSSSKRVQLFGASPGDGIDDIKPTSGSFFSPNTSTEFRTPTLKTPSNQDNGGKGDRKAGAVCIGESVKSQSFPAGRNSVEKDHKSRGSKSNTPHSGSKSNQDGRSRHRFSLGEFIVSPEVSNSSGKKKNSPFSSGRKNERCTDNTPSPITTQVKSGHKKRHSVESEYRNFIQTAPVFSLGSTDEFPPVGGDGKPVTPRMHDLAGDKGNLTNMILRNSPNFDNTPRALKSNPITKSRRISFTTVSAGQQEGSTESTNAPSRRINPTPVSGKPFRRQTNAFIEQESTENKESSPGGDSSHLEEERELLRREKAKRLQSKAENKSEGLEFLSCNTPTKLLDRSVSTVDIVVADIAEVTHRIELDKLVHLYSACLSENLFPNLTMELYFLMQLLTSRSIDMELIAVCGEDVLENNFFSTVHNAVFFAVSVMTQQKRLLQCLDKGTLRLLSENTRITQFSPDLNSWLSDILDSKNQQFGPVYPKSPIGSVSFQAETDNRKNFPDDRTFHLFKRQRDGFYEILRLWERQHMTPGWSVSEALGDRIRALVSAKTELSNHLHFARLFQSQLIAMCKGDSSVMVETGDENIALLNQLKRSNPEKFKKLQERFFKPLSFGGPCPVPAFPGCQEFFHDFIIAASSTIFNQHLSDTFASKILELNSLNFISEEETGNEDSDDELKEVFISNLFTLRLLGKFLGFITFLPYRTTTKLPDEMEATYLSIRKNHLPYLDLVECIKEALTLSRLTLTVPWVVEFLSMMDVVAPKIDHFQLTLYLLLVIHRACWRDLDRGSYGYLLIVTMISWLLDISVIPEGFFFVEIPVHVFEIVSSVKQKSTTHLDSIGFVDQSVYYSCCPYLLELRTLLTEFAVGSSSKTSTIRKITPISAEDTSVHKPSDVQIQLQLEENFFHNHPASLRRCVDFVAERTASNFIKKFRTSSLQTLLTQSREALNTHLMAQAGGSPSGKAKDKLQHDILKIAQDHVAQAKAVVAKDVGSYCEGRIKALVLLLLPDEQSESVKQTATEISTRLSQEKVHSWINKHITVQMFQSELSLELDRILKSQLLNQTRSVSGPAEISVSGNPVESGFEVIAKEHDDSTRFPSDVLIDIKDMVKLVILKNVSPEKIAVKNLLVETKTILEKRQDWLPGIFRSFGQLILDLCLSLMCYFPEDWTVEDLDEFEVLWTGSLKSAIPFSSAVNSYTLKLLEDSPKPKFAWMNFEELLLMFLRLSLLSTSDLQQSCLNVLSGTQDYVENLAVCLCHIVEKLETDPDHCTDECELGDVLEWIYQVCGAEAPVSHLILQTLKLDSPPGHESGGSVTDHSPIRLDSRSDSSSETDKVHGKDRPSNSESNLVECLHKNKKLCSEMNKCSNNCCERMDGIHVKLDGLSVSMQDLDVSVPK</sequence>
<dbReference type="InterPro" id="IPR040031">
    <property type="entry name" value="Codanin-1"/>
</dbReference>
<feature type="region of interest" description="Disordered" evidence="1">
    <location>
        <begin position="311"/>
        <end position="399"/>
    </location>
</feature>
<feature type="compositionally biased region" description="Polar residues" evidence="1">
    <location>
        <begin position="70"/>
        <end position="83"/>
    </location>
</feature>
<dbReference type="InterPro" id="IPR028171">
    <property type="entry name" value="Codanin-1_C"/>
</dbReference>
<feature type="region of interest" description="Disordered" evidence="1">
    <location>
        <begin position="1396"/>
        <end position="1436"/>
    </location>
</feature>
<feature type="domain" description="Codanin-1 C-terminal" evidence="2">
    <location>
        <begin position="928"/>
        <end position="1039"/>
    </location>
</feature>
<name>A0A8W8I361_MAGGI</name>
<evidence type="ECO:0000259" key="2">
    <source>
        <dbReference type="Pfam" id="PF15296"/>
    </source>
</evidence>